<dbReference type="AlphaFoldDB" id="A0AAU6R7L3"/>
<feature type="transmembrane region" description="Helical" evidence="2">
    <location>
        <begin position="227"/>
        <end position="244"/>
    </location>
</feature>
<dbReference type="GO" id="GO:0140359">
    <property type="term" value="F:ABC-type transporter activity"/>
    <property type="evidence" value="ECO:0007669"/>
    <property type="project" value="InterPro"/>
</dbReference>
<dbReference type="EMBL" id="CP124577">
    <property type="protein sequence ID" value="WZE65986.1"/>
    <property type="molecule type" value="Genomic_DNA"/>
</dbReference>
<feature type="transmembrane region" description="Helical" evidence="2">
    <location>
        <begin position="251"/>
        <end position="269"/>
    </location>
</feature>
<feature type="transmembrane region" description="Helical" evidence="2">
    <location>
        <begin position="12"/>
        <end position="35"/>
    </location>
</feature>
<evidence type="ECO:0000313" key="3">
    <source>
        <dbReference type="EMBL" id="WZE65986.1"/>
    </source>
</evidence>
<protein>
    <submittedName>
        <fullName evidence="3">ABC transporter permease subunit</fullName>
    </submittedName>
</protein>
<dbReference type="PANTHER" id="PTHR37305">
    <property type="entry name" value="INTEGRAL MEMBRANE PROTEIN-RELATED"/>
    <property type="match status" value="1"/>
</dbReference>
<proteinExistence type="predicted"/>
<accession>A0AAU6R7L3</accession>
<dbReference type="RefSeq" id="WP_420493792.1">
    <property type="nucleotide sequence ID" value="NZ_CP124577.1"/>
</dbReference>
<organism evidence="3">
    <name type="scientific">Macrococcus psychrotolerans</name>
    <dbReference type="NCBI Taxonomy" id="3039389"/>
    <lineage>
        <taxon>Bacteria</taxon>
        <taxon>Bacillati</taxon>
        <taxon>Bacillota</taxon>
        <taxon>Bacilli</taxon>
        <taxon>Bacillales</taxon>
        <taxon>Staphylococcaceae</taxon>
        <taxon>Macrococcus</taxon>
    </lineage>
</organism>
<keyword evidence="2" id="KW-0472">Membrane</keyword>
<gene>
    <name evidence="3" type="ORF">QA541_06940</name>
</gene>
<name>A0AAU6R7L3_9STAP</name>
<dbReference type="GO" id="GO:0005886">
    <property type="term" value="C:plasma membrane"/>
    <property type="evidence" value="ECO:0007669"/>
    <property type="project" value="UniProtKB-SubCell"/>
</dbReference>
<dbReference type="Pfam" id="PF12730">
    <property type="entry name" value="ABC2_membrane_4"/>
    <property type="match status" value="1"/>
</dbReference>
<evidence type="ECO:0000256" key="1">
    <source>
        <dbReference type="SAM" id="Coils"/>
    </source>
</evidence>
<feature type="transmembrane region" description="Helical" evidence="2">
    <location>
        <begin position="161"/>
        <end position="187"/>
    </location>
</feature>
<evidence type="ECO:0000256" key="2">
    <source>
        <dbReference type="SAM" id="Phobius"/>
    </source>
</evidence>
<feature type="transmembrane region" description="Helical" evidence="2">
    <location>
        <begin position="118"/>
        <end position="140"/>
    </location>
</feature>
<keyword evidence="2" id="KW-1133">Transmembrane helix</keyword>
<keyword evidence="1" id="KW-0175">Coiled coil</keyword>
<feature type="coiled-coil region" evidence="1">
    <location>
        <begin position="54"/>
        <end position="81"/>
    </location>
</feature>
<feature type="transmembrane region" description="Helical" evidence="2">
    <location>
        <begin position="307"/>
        <end position="325"/>
    </location>
</feature>
<sequence>MDKLVYNEWIKYFNRLGTWIMLGLIILFMLLPSLLTMQFGSTKYDHKTYGDNWKTEVKKDIKDMQTELAKINKKKEKDREVVDYNKLATYESRISELSFYLKKDVQPPAGNDVYGDMLGINGFIPLIAIMITVMCSGLMSREYQQGTIKLLLIRPASRLKIFASKLIFAFIASFLFLLFGYVVKLIISLITSQMNPTSKIAVQSGEEMKYKMVEFMPLLMRHFANDYMYVVIFAVIAFSLSVLFRNTSLSIGIAFTLMFFGDIAVMFLQSKTELVKFLWPANWGLNQYNVDNIAPLPVDDMTFTYSLIYNIVALLIVIIVTAVIFKKRDVAN</sequence>
<dbReference type="PANTHER" id="PTHR37305:SF1">
    <property type="entry name" value="MEMBRANE PROTEIN"/>
    <property type="match status" value="1"/>
</dbReference>
<reference evidence="3" key="1">
    <citation type="submission" date="2023-04" db="EMBL/GenBank/DDBJ databases">
        <title>Macrococci isolated from food, foodproducing animals, and human clinical materials.</title>
        <authorList>
            <person name="Maslanova I."/>
            <person name="Svec P."/>
            <person name="Sedlacek I."/>
            <person name="Novakova D."/>
            <person name="Keller J.E."/>
            <person name="Schwendener S."/>
            <person name="Finstrlova A."/>
            <person name="Botka T."/>
            <person name="Kovarovic V."/>
            <person name="Petras P."/>
            <person name="Perreten V."/>
            <person name="Pantucek R."/>
        </authorList>
    </citation>
    <scope>NUCLEOTIDE SEQUENCE</scope>
    <source>
        <strain evidence="3">NRL/St 21/332</strain>
    </source>
</reference>
<keyword evidence="2" id="KW-0812">Transmembrane</keyword>